<keyword evidence="2" id="KW-1185">Reference proteome</keyword>
<evidence type="ECO:0000256" key="1">
    <source>
        <dbReference type="SAM" id="MobiDB-lite"/>
    </source>
</evidence>
<dbReference type="OMA" id="CWFLEDE"/>
<dbReference type="InParanoid" id="A0A1U8BEA1"/>
<sequence length="178" mass="20948">MEDFLDLAHQFIKAEEAVGSKADLIGKTKRAEEEASHSRTKRRSKSPKRSKSLKGRRSSLSRRISRSPARGSNKRSAMPPAYIKTFTPLNTKRKEILLQIKSNDYVKWPFKMRGDPNNRNPNKYFHFHKDVGHDTENCRNLKNEIEDLIKRGYLRHFIKDEWRPEERTSKEVPQVSRE</sequence>
<organism evidence="2 3">
    <name type="scientific">Nelumbo nucifera</name>
    <name type="common">Sacred lotus</name>
    <dbReference type="NCBI Taxonomy" id="4432"/>
    <lineage>
        <taxon>Eukaryota</taxon>
        <taxon>Viridiplantae</taxon>
        <taxon>Streptophyta</taxon>
        <taxon>Embryophyta</taxon>
        <taxon>Tracheophyta</taxon>
        <taxon>Spermatophyta</taxon>
        <taxon>Magnoliopsida</taxon>
        <taxon>Proteales</taxon>
        <taxon>Nelumbonaceae</taxon>
        <taxon>Nelumbo</taxon>
    </lineage>
</organism>
<dbReference type="AlphaFoldDB" id="A0A1U8BEA1"/>
<dbReference type="PANTHER" id="PTHR33223:SF10">
    <property type="entry name" value="AMINOTRANSFERASE-LIKE PLANT MOBILE DOMAIN-CONTAINING PROTEIN"/>
    <property type="match status" value="1"/>
</dbReference>
<name>A0A1U8BEA1_NELNU</name>
<evidence type="ECO:0000313" key="2">
    <source>
        <dbReference type="Proteomes" id="UP000189703"/>
    </source>
</evidence>
<dbReference type="eggNOG" id="ENOG502SYWN">
    <property type="taxonomic scope" value="Eukaryota"/>
</dbReference>
<dbReference type="GeneID" id="104610215"/>
<reference evidence="3" key="1">
    <citation type="submission" date="2025-08" db="UniProtKB">
        <authorList>
            <consortium name="RefSeq"/>
        </authorList>
    </citation>
    <scope>IDENTIFICATION</scope>
</reference>
<dbReference type="KEGG" id="nnu:104610215"/>
<feature type="compositionally biased region" description="Basic and acidic residues" evidence="1">
    <location>
        <begin position="22"/>
        <end position="37"/>
    </location>
</feature>
<protein>
    <submittedName>
        <fullName evidence="3">Uncharacterized protein LOC104610215</fullName>
    </submittedName>
</protein>
<feature type="compositionally biased region" description="Basic residues" evidence="1">
    <location>
        <begin position="38"/>
        <end position="65"/>
    </location>
</feature>
<dbReference type="RefSeq" id="XP_010275029.1">
    <property type="nucleotide sequence ID" value="XM_010276727.1"/>
</dbReference>
<dbReference type="OrthoDB" id="1740536at2759"/>
<accession>A0A1U8BEA1</accession>
<gene>
    <name evidence="3" type="primary">LOC104610215</name>
</gene>
<dbReference type="PANTHER" id="PTHR33223">
    <property type="entry name" value="CCHC-TYPE DOMAIN-CONTAINING PROTEIN"/>
    <property type="match status" value="1"/>
</dbReference>
<dbReference type="Proteomes" id="UP000189703">
    <property type="component" value="Unplaced"/>
</dbReference>
<proteinExistence type="predicted"/>
<evidence type="ECO:0000313" key="3">
    <source>
        <dbReference type="RefSeq" id="XP_010275029.1"/>
    </source>
</evidence>
<feature type="region of interest" description="Disordered" evidence="1">
    <location>
        <begin position="22"/>
        <end position="82"/>
    </location>
</feature>